<dbReference type="Pfam" id="PF07727">
    <property type="entry name" value="RVT_2"/>
    <property type="match status" value="1"/>
</dbReference>
<accession>A0A6L2J2P2</accession>
<evidence type="ECO:0000259" key="2">
    <source>
        <dbReference type="Pfam" id="PF07727"/>
    </source>
</evidence>
<protein>
    <submittedName>
        <fullName evidence="3">Copia protein</fullName>
    </submittedName>
</protein>
<feature type="signal peptide" evidence="1">
    <location>
        <begin position="1"/>
        <end position="16"/>
    </location>
</feature>
<organism evidence="3">
    <name type="scientific">Tanacetum cinerariifolium</name>
    <name type="common">Dalmatian daisy</name>
    <name type="synonym">Chrysanthemum cinerariifolium</name>
    <dbReference type="NCBI Taxonomy" id="118510"/>
    <lineage>
        <taxon>Eukaryota</taxon>
        <taxon>Viridiplantae</taxon>
        <taxon>Streptophyta</taxon>
        <taxon>Embryophyta</taxon>
        <taxon>Tracheophyta</taxon>
        <taxon>Spermatophyta</taxon>
        <taxon>Magnoliopsida</taxon>
        <taxon>eudicotyledons</taxon>
        <taxon>Gunneridae</taxon>
        <taxon>Pentapetalae</taxon>
        <taxon>asterids</taxon>
        <taxon>campanulids</taxon>
        <taxon>Asterales</taxon>
        <taxon>Asteraceae</taxon>
        <taxon>Asteroideae</taxon>
        <taxon>Anthemideae</taxon>
        <taxon>Anthemidinae</taxon>
        <taxon>Tanacetum</taxon>
    </lineage>
</organism>
<keyword evidence="1" id="KW-0732">Signal</keyword>
<proteinExistence type="predicted"/>
<reference evidence="3" key="1">
    <citation type="journal article" date="2019" name="Sci. Rep.">
        <title>Draft genome of Tanacetum cinerariifolium, the natural source of mosquito coil.</title>
        <authorList>
            <person name="Yamashiro T."/>
            <person name="Shiraishi A."/>
            <person name="Satake H."/>
            <person name="Nakayama K."/>
        </authorList>
    </citation>
    <scope>NUCLEOTIDE SEQUENCE</scope>
</reference>
<dbReference type="AlphaFoldDB" id="A0A6L2J2P2"/>
<sequence>MLCFYYVLLSLQVTRAQMTRLEMIQLMMLLVERSTPVHTATASRTFSPPHDPLILELEDTAKIQTTGIFRNAYDKDDLDTTNHSYVDESVGVEADFNNMEPSTISVLFPQLDYIQKKKRTNHKDFQNCLFACFLSQHEPTKITQALNDESWVKATQEELLQFKIQKVCTLVDLPYGKKAIGHKQEEVIDYDEVFAHVARVEAIRLFLAFASYMNFPVYQMDGKSAFLYGTIEEEVFVDDIIFGSTKKSLCNEFEQIMHNRFQMSSMRELTFFLGLQVKQKEDESFINQDKYVGEILKKFGFFSIRSASTLMETHKPLTKDEDGEDVDVHLYRSMIRYLKGQPKLGLSYPKDFPLTLEAFFDSNYAGASLDRKSITGSCQFLGSRLISWQCKKQTVVANSTTKVEYIAASHCCGQVLWI</sequence>
<dbReference type="CDD" id="cd09272">
    <property type="entry name" value="RNase_HI_RT_Ty1"/>
    <property type="match status" value="1"/>
</dbReference>
<dbReference type="PANTHER" id="PTHR11439:SF495">
    <property type="entry name" value="REVERSE TRANSCRIPTASE, RNA-DEPENDENT DNA POLYMERASE-RELATED"/>
    <property type="match status" value="1"/>
</dbReference>
<gene>
    <name evidence="3" type="ORF">Tci_002203</name>
</gene>
<dbReference type="EMBL" id="BKCJ010000139">
    <property type="protein sequence ID" value="GEU30225.1"/>
    <property type="molecule type" value="Genomic_DNA"/>
</dbReference>
<name>A0A6L2J2P2_TANCI</name>
<feature type="chain" id="PRO_5026655513" evidence="1">
    <location>
        <begin position="17"/>
        <end position="418"/>
    </location>
</feature>
<evidence type="ECO:0000256" key="1">
    <source>
        <dbReference type="SAM" id="SignalP"/>
    </source>
</evidence>
<dbReference type="PANTHER" id="PTHR11439">
    <property type="entry name" value="GAG-POL-RELATED RETROTRANSPOSON"/>
    <property type="match status" value="1"/>
</dbReference>
<dbReference type="InterPro" id="IPR013103">
    <property type="entry name" value="RVT_2"/>
</dbReference>
<evidence type="ECO:0000313" key="3">
    <source>
        <dbReference type="EMBL" id="GEU30225.1"/>
    </source>
</evidence>
<feature type="domain" description="Reverse transcriptase Ty1/copia-type" evidence="2">
    <location>
        <begin position="179"/>
        <end position="237"/>
    </location>
</feature>
<comment type="caution">
    <text evidence="3">The sequence shown here is derived from an EMBL/GenBank/DDBJ whole genome shotgun (WGS) entry which is preliminary data.</text>
</comment>